<feature type="region of interest" description="Disordered" evidence="2">
    <location>
        <begin position="389"/>
        <end position="410"/>
    </location>
</feature>
<feature type="domain" description="NET" evidence="3">
    <location>
        <begin position="221"/>
        <end position="268"/>
    </location>
</feature>
<evidence type="ECO:0000313" key="4">
    <source>
        <dbReference type="EMBL" id="KAF9332118.1"/>
    </source>
</evidence>
<dbReference type="AlphaFoldDB" id="A0A9P5VMB9"/>
<evidence type="ECO:0000256" key="1">
    <source>
        <dbReference type="SAM" id="Coils"/>
    </source>
</evidence>
<dbReference type="Proteomes" id="UP000696485">
    <property type="component" value="Unassembled WGS sequence"/>
</dbReference>
<dbReference type="InterPro" id="IPR038336">
    <property type="entry name" value="NET_sf"/>
</dbReference>
<feature type="region of interest" description="Disordered" evidence="2">
    <location>
        <begin position="431"/>
        <end position="451"/>
    </location>
</feature>
<accession>A0A9P5VMB9</accession>
<keyword evidence="1" id="KW-0175">Coiled coil</keyword>
<feature type="compositionally biased region" description="Pro residues" evidence="2">
    <location>
        <begin position="336"/>
        <end position="348"/>
    </location>
</feature>
<evidence type="ECO:0000259" key="3">
    <source>
        <dbReference type="Pfam" id="PF17035"/>
    </source>
</evidence>
<keyword evidence="5" id="KW-1185">Reference proteome</keyword>
<feature type="coiled-coil region" evidence="1">
    <location>
        <begin position="278"/>
        <end position="308"/>
    </location>
</feature>
<organism evidence="4 5">
    <name type="scientific">Podila minutissima</name>
    <dbReference type="NCBI Taxonomy" id="64525"/>
    <lineage>
        <taxon>Eukaryota</taxon>
        <taxon>Fungi</taxon>
        <taxon>Fungi incertae sedis</taxon>
        <taxon>Mucoromycota</taxon>
        <taxon>Mortierellomycotina</taxon>
        <taxon>Mortierellomycetes</taxon>
        <taxon>Mortierellales</taxon>
        <taxon>Mortierellaceae</taxon>
        <taxon>Podila</taxon>
    </lineage>
</organism>
<feature type="compositionally biased region" description="Acidic residues" evidence="2">
    <location>
        <begin position="151"/>
        <end position="167"/>
    </location>
</feature>
<feature type="compositionally biased region" description="Basic residues" evidence="2">
    <location>
        <begin position="350"/>
        <end position="360"/>
    </location>
</feature>
<protein>
    <recommendedName>
        <fullName evidence="3">NET domain-containing protein</fullName>
    </recommendedName>
</protein>
<reference evidence="4" key="1">
    <citation type="journal article" date="2020" name="Fungal Divers.">
        <title>Resolving the Mortierellaceae phylogeny through synthesis of multi-gene phylogenetics and phylogenomics.</title>
        <authorList>
            <person name="Vandepol N."/>
            <person name="Liber J."/>
            <person name="Desiro A."/>
            <person name="Na H."/>
            <person name="Kennedy M."/>
            <person name="Barry K."/>
            <person name="Grigoriev I.V."/>
            <person name="Miller A.N."/>
            <person name="O'Donnell K."/>
            <person name="Stajich J.E."/>
            <person name="Bonito G."/>
        </authorList>
    </citation>
    <scope>NUCLEOTIDE SEQUENCE</scope>
    <source>
        <strain evidence="4">NVP1</strain>
    </source>
</reference>
<proteinExistence type="predicted"/>
<feature type="compositionally biased region" description="Acidic residues" evidence="2">
    <location>
        <begin position="432"/>
        <end position="451"/>
    </location>
</feature>
<dbReference type="EMBL" id="JAAAUY010000281">
    <property type="protein sequence ID" value="KAF9332118.1"/>
    <property type="molecule type" value="Genomic_DNA"/>
</dbReference>
<feature type="region of interest" description="Disordered" evidence="2">
    <location>
        <begin position="138"/>
        <end position="167"/>
    </location>
</feature>
<name>A0A9P5VMB9_9FUNG</name>
<comment type="caution">
    <text evidence="4">The sequence shown here is derived from an EMBL/GenBank/DDBJ whole genome shotgun (WGS) entry which is preliminary data.</text>
</comment>
<feature type="compositionally biased region" description="Low complexity" evidence="2">
    <location>
        <begin position="325"/>
        <end position="335"/>
    </location>
</feature>
<dbReference type="Gene3D" id="1.20.1270.220">
    <property type="match status" value="1"/>
</dbReference>
<sequence>MASAPSTPAFSISDFLVPGIQPKGWEDWQVADELNPFATGDIHDFSNFNTPFDLSAQSGLWDASGLPMDQVYDELVFDLAPSNFQTPATVNIADLIVGPDALTPTSISPLDLSFTMNQSNYQDLALANLYGFTEPEDVVQDDFSDSGSDLSEADSDLSSDDDDDEEMEEVPEKAKDMQMEMAKEPLVLENLVQEAPKAKPTTIEDVNKRRMEEALVARISNDLGDEHMPGLFRILKGSDDAEDDDDEMEVDLSCLDESTLVQVYQYVETCCMQTVGSILAAEEERKRQERAREQARIEQQAREQAEEAAYQERQRLYAARTPELSLSYSSGSSSSPSPPHPSSIPPPVRSRTKSNNKRRSATASSACTVYREHSDVEQDTLWMGTQVKSKRKRGDNNSAVCMGGGGTGKGRRIQKLNTFVTSQPMFQAVNGSEDEEMEEYGEDDEIDVVGI</sequence>
<dbReference type="InterPro" id="IPR027353">
    <property type="entry name" value="NET_dom"/>
</dbReference>
<dbReference type="Pfam" id="PF17035">
    <property type="entry name" value="BET"/>
    <property type="match status" value="1"/>
</dbReference>
<evidence type="ECO:0000313" key="5">
    <source>
        <dbReference type="Proteomes" id="UP000696485"/>
    </source>
</evidence>
<evidence type="ECO:0000256" key="2">
    <source>
        <dbReference type="SAM" id="MobiDB-lite"/>
    </source>
</evidence>
<feature type="region of interest" description="Disordered" evidence="2">
    <location>
        <begin position="324"/>
        <end position="367"/>
    </location>
</feature>
<gene>
    <name evidence="4" type="ORF">BG006_005035</name>
</gene>